<organism evidence="2 3">
    <name type="scientific">Gloeobacter kilaueensis (strain ATCC BAA-2537 / CCAP 1431/1 / ULC 316 / JS1)</name>
    <dbReference type="NCBI Taxonomy" id="1183438"/>
    <lineage>
        <taxon>Bacteria</taxon>
        <taxon>Bacillati</taxon>
        <taxon>Cyanobacteriota</taxon>
        <taxon>Cyanophyceae</taxon>
        <taxon>Gloeobacterales</taxon>
        <taxon>Gloeobacteraceae</taxon>
        <taxon>Gloeobacter</taxon>
    </lineage>
</organism>
<dbReference type="KEGG" id="glj:GKIL_3234"/>
<keyword evidence="3" id="KW-1185">Reference proteome</keyword>
<name>U5QP95_GLOK1</name>
<proteinExistence type="predicted"/>
<dbReference type="EMBL" id="CP003587">
    <property type="protein sequence ID" value="AGY59480.1"/>
    <property type="molecule type" value="Genomic_DNA"/>
</dbReference>
<reference evidence="2 3" key="1">
    <citation type="journal article" date="2013" name="PLoS ONE">
        <title>Cultivation and Complete Genome Sequencing of Gloeobacter kilaueensis sp. nov., from a Lava Cave in Kilauea Caldera, Hawai'i.</title>
        <authorList>
            <person name="Saw J.H."/>
            <person name="Schatz M."/>
            <person name="Brown M.V."/>
            <person name="Kunkel D.D."/>
            <person name="Foster J.S."/>
            <person name="Shick H."/>
            <person name="Christensen S."/>
            <person name="Hou S."/>
            <person name="Wan X."/>
            <person name="Donachie S.P."/>
        </authorList>
    </citation>
    <scope>NUCLEOTIDE SEQUENCE [LARGE SCALE GENOMIC DNA]</scope>
    <source>
        <strain evidence="3">JS</strain>
    </source>
</reference>
<gene>
    <name evidence="2" type="ORF">GKIL_3234</name>
</gene>
<dbReference type="RefSeq" id="WP_023174758.1">
    <property type="nucleotide sequence ID" value="NC_022600.1"/>
</dbReference>
<evidence type="ECO:0000256" key="1">
    <source>
        <dbReference type="SAM" id="MobiDB-lite"/>
    </source>
</evidence>
<protein>
    <submittedName>
        <fullName evidence="2">3-hexulose-6-phosphate synthase-related protein</fullName>
    </submittedName>
</protein>
<dbReference type="AlphaFoldDB" id="U5QP95"/>
<dbReference type="OrthoDB" id="482635at2"/>
<dbReference type="Proteomes" id="UP000017396">
    <property type="component" value="Chromosome"/>
</dbReference>
<sequence length="201" mass="22347">MSVSPRLLQLFRERHPTGTVVAELLRFDAGAYTVRAEVRIDRNWVLASGLAVHADIEKAEERAIERALQVAGFALFDQRGREPTGDSFALPSAPARPGEVNHAPTNGSLPVYEEEAPSLLASSNGHSYELEPPVDLSDLLAQTDVQMQRIGWSSKEGRDYLQRTFGKNTRSQLEAGELQAFLRHLKSQPNHLPRRNQPAPF</sequence>
<evidence type="ECO:0000313" key="2">
    <source>
        <dbReference type="EMBL" id="AGY59480.1"/>
    </source>
</evidence>
<accession>U5QP95</accession>
<dbReference type="HOGENOM" id="CLU_054211_0_0_3"/>
<feature type="region of interest" description="Disordered" evidence="1">
    <location>
        <begin position="84"/>
        <end position="110"/>
    </location>
</feature>
<evidence type="ECO:0000313" key="3">
    <source>
        <dbReference type="Proteomes" id="UP000017396"/>
    </source>
</evidence>
<dbReference type="STRING" id="1183438.GKIL_3234"/>